<dbReference type="SMART" id="SM00432">
    <property type="entry name" value="MADS"/>
    <property type="match status" value="1"/>
</dbReference>
<organism evidence="7 8">
    <name type="scientific">Zostera marina</name>
    <name type="common">Eelgrass</name>
    <dbReference type="NCBI Taxonomy" id="29655"/>
    <lineage>
        <taxon>Eukaryota</taxon>
        <taxon>Viridiplantae</taxon>
        <taxon>Streptophyta</taxon>
        <taxon>Embryophyta</taxon>
        <taxon>Tracheophyta</taxon>
        <taxon>Spermatophyta</taxon>
        <taxon>Magnoliopsida</taxon>
        <taxon>Liliopsida</taxon>
        <taxon>Zosteraceae</taxon>
        <taxon>Zostera</taxon>
    </lineage>
</organism>
<dbReference type="GO" id="GO:0046983">
    <property type="term" value="F:protein dimerization activity"/>
    <property type="evidence" value="ECO:0007669"/>
    <property type="project" value="InterPro"/>
</dbReference>
<comment type="subcellular location">
    <subcellularLocation>
        <location evidence="1">Nucleus</location>
    </subcellularLocation>
</comment>
<accession>A0A0K9NKM7</accession>
<dbReference type="EMBL" id="LFYR01002109">
    <property type="protein sequence ID" value="KMZ57163.1"/>
    <property type="molecule type" value="Genomic_DNA"/>
</dbReference>
<keyword evidence="8" id="KW-1185">Reference proteome</keyword>
<dbReference type="Proteomes" id="UP000036987">
    <property type="component" value="Unassembled WGS sequence"/>
</dbReference>
<dbReference type="OrthoDB" id="1898716at2759"/>
<keyword evidence="2" id="KW-0805">Transcription regulation</keyword>
<dbReference type="PANTHER" id="PTHR48019">
    <property type="entry name" value="SERUM RESPONSE FACTOR HOMOLOG"/>
    <property type="match status" value="1"/>
</dbReference>
<comment type="caution">
    <text evidence="7">The sequence shown here is derived from an EMBL/GenBank/DDBJ whole genome shotgun (WGS) entry which is preliminary data.</text>
</comment>
<name>A0A0K9NKM7_ZOSMR</name>
<evidence type="ECO:0000313" key="7">
    <source>
        <dbReference type="EMBL" id="KMZ57163.1"/>
    </source>
</evidence>
<proteinExistence type="predicted"/>
<dbReference type="Gene3D" id="3.40.1810.10">
    <property type="entry name" value="Transcription factor, MADS-box"/>
    <property type="match status" value="1"/>
</dbReference>
<evidence type="ECO:0000256" key="4">
    <source>
        <dbReference type="ARBA" id="ARBA00023163"/>
    </source>
</evidence>
<dbReference type="GO" id="GO:0003677">
    <property type="term" value="F:DNA binding"/>
    <property type="evidence" value="ECO:0007669"/>
    <property type="project" value="UniProtKB-KW"/>
</dbReference>
<dbReference type="STRING" id="29655.A0A0K9NKM7"/>
<reference evidence="8" key="1">
    <citation type="journal article" date="2016" name="Nature">
        <title>The genome of the seagrass Zostera marina reveals angiosperm adaptation to the sea.</title>
        <authorList>
            <person name="Olsen J.L."/>
            <person name="Rouze P."/>
            <person name="Verhelst B."/>
            <person name="Lin Y.-C."/>
            <person name="Bayer T."/>
            <person name="Collen J."/>
            <person name="Dattolo E."/>
            <person name="De Paoli E."/>
            <person name="Dittami S."/>
            <person name="Maumus F."/>
            <person name="Michel G."/>
            <person name="Kersting A."/>
            <person name="Lauritano C."/>
            <person name="Lohaus R."/>
            <person name="Toepel M."/>
            <person name="Tonon T."/>
            <person name="Vanneste K."/>
            <person name="Amirebrahimi M."/>
            <person name="Brakel J."/>
            <person name="Bostroem C."/>
            <person name="Chovatia M."/>
            <person name="Grimwood J."/>
            <person name="Jenkins J.W."/>
            <person name="Jueterbock A."/>
            <person name="Mraz A."/>
            <person name="Stam W.T."/>
            <person name="Tice H."/>
            <person name="Bornberg-Bauer E."/>
            <person name="Green P.J."/>
            <person name="Pearson G.A."/>
            <person name="Procaccini G."/>
            <person name="Duarte C.M."/>
            <person name="Schmutz J."/>
            <person name="Reusch T.B.H."/>
            <person name="Van de Peer Y."/>
        </authorList>
    </citation>
    <scope>NUCLEOTIDE SEQUENCE [LARGE SCALE GENOMIC DNA]</scope>
    <source>
        <strain evidence="8">cv. Finnish</strain>
    </source>
</reference>
<evidence type="ECO:0000313" key="8">
    <source>
        <dbReference type="Proteomes" id="UP000036987"/>
    </source>
</evidence>
<keyword evidence="4" id="KW-0804">Transcription</keyword>
<dbReference type="InterPro" id="IPR050142">
    <property type="entry name" value="MADS-box/MEF2_TF"/>
</dbReference>
<evidence type="ECO:0000256" key="2">
    <source>
        <dbReference type="ARBA" id="ARBA00023015"/>
    </source>
</evidence>
<protein>
    <submittedName>
        <fullName evidence="7">MADS-box transcription factor</fullName>
    </submittedName>
</protein>
<evidence type="ECO:0000259" key="6">
    <source>
        <dbReference type="PROSITE" id="PS50066"/>
    </source>
</evidence>
<dbReference type="PRINTS" id="PR00404">
    <property type="entry name" value="MADSDOMAIN"/>
</dbReference>
<keyword evidence="3" id="KW-0238">DNA-binding</keyword>
<dbReference type="GO" id="GO:0005634">
    <property type="term" value="C:nucleus"/>
    <property type="evidence" value="ECO:0007669"/>
    <property type="project" value="UniProtKB-SubCell"/>
</dbReference>
<dbReference type="InterPro" id="IPR002100">
    <property type="entry name" value="TF_MADSbox"/>
</dbReference>
<dbReference type="Pfam" id="PF00319">
    <property type="entry name" value="SRF-TF"/>
    <property type="match status" value="1"/>
</dbReference>
<dbReference type="AlphaFoldDB" id="A0A0K9NKM7"/>
<evidence type="ECO:0000256" key="1">
    <source>
        <dbReference type="ARBA" id="ARBA00004123"/>
    </source>
</evidence>
<sequence>MAGGRRGITKIENKCRRQVTYTKRRHGLIKKVYELSVLSDIDITFLSFSPSGQLSILTRPNKSTEDLWGRYVIDPDLNVQNREALSGVLKTLKRKRETAFPHPPVLFKKT</sequence>
<feature type="domain" description="MADS-box" evidence="6">
    <location>
        <begin position="1"/>
        <end position="61"/>
    </location>
</feature>
<dbReference type="PROSITE" id="PS50066">
    <property type="entry name" value="MADS_BOX_2"/>
    <property type="match status" value="1"/>
</dbReference>
<dbReference type="SUPFAM" id="SSF55455">
    <property type="entry name" value="SRF-like"/>
    <property type="match status" value="1"/>
</dbReference>
<gene>
    <name evidence="7" type="ORF">ZOSMA_89G01160</name>
</gene>
<keyword evidence="5" id="KW-0539">Nucleus</keyword>
<evidence type="ECO:0000256" key="5">
    <source>
        <dbReference type="ARBA" id="ARBA00023242"/>
    </source>
</evidence>
<dbReference type="InterPro" id="IPR036879">
    <property type="entry name" value="TF_MADSbox_sf"/>
</dbReference>
<evidence type="ECO:0000256" key="3">
    <source>
        <dbReference type="ARBA" id="ARBA00023125"/>
    </source>
</evidence>